<evidence type="ECO:0000313" key="1">
    <source>
        <dbReference type="EMBL" id="QDT00522.1"/>
    </source>
</evidence>
<dbReference type="AlphaFoldDB" id="A0A517N057"/>
<keyword evidence="2" id="KW-1185">Reference proteome</keyword>
<accession>A0A517N057</accession>
<organism evidence="1 2">
    <name type="scientific">Adhaeretor mobilis</name>
    <dbReference type="NCBI Taxonomy" id="1930276"/>
    <lineage>
        <taxon>Bacteria</taxon>
        <taxon>Pseudomonadati</taxon>
        <taxon>Planctomycetota</taxon>
        <taxon>Planctomycetia</taxon>
        <taxon>Pirellulales</taxon>
        <taxon>Lacipirellulaceae</taxon>
        <taxon>Adhaeretor</taxon>
    </lineage>
</organism>
<reference evidence="1 2" key="1">
    <citation type="submission" date="2019-02" db="EMBL/GenBank/DDBJ databases">
        <title>Deep-cultivation of Planctomycetes and their phenomic and genomic characterization uncovers novel biology.</title>
        <authorList>
            <person name="Wiegand S."/>
            <person name="Jogler M."/>
            <person name="Boedeker C."/>
            <person name="Pinto D."/>
            <person name="Vollmers J."/>
            <person name="Rivas-Marin E."/>
            <person name="Kohn T."/>
            <person name="Peeters S.H."/>
            <person name="Heuer A."/>
            <person name="Rast P."/>
            <person name="Oberbeckmann S."/>
            <person name="Bunk B."/>
            <person name="Jeske O."/>
            <person name="Meyerdierks A."/>
            <person name="Storesund J.E."/>
            <person name="Kallscheuer N."/>
            <person name="Luecker S."/>
            <person name="Lage O.M."/>
            <person name="Pohl T."/>
            <person name="Merkel B.J."/>
            <person name="Hornburger P."/>
            <person name="Mueller R.-W."/>
            <person name="Bruemmer F."/>
            <person name="Labrenz M."/>
            <person name="Spormann A.M."/>
            <person name="Op den Camp H."/>
            <person name="Overmann J."/>
            <person name="Amann R."/>
            <person name="Jetten M.S.M."/>
            <person name="Mascher T."/>
            <person name="Medema M.H."/>
            <person name="Devos D.P."/>
            <person name="Kaster A.-K."/>
            <person name="Ovreas L."/>
            <person name="Rohde M."/>
            <person name="Galperin M.Y."/>
            <person name="Jogler C."/>
        </authorList>
    </citation>
    <scope>NUCLEOTIDE SEQUENCE [LARGE SCALE GENOMIC DNA]</scope>
    <source>
        <strain evidence="1 2">HG15A2</strain>
    </source>
</reference>
<sequence>MNCVFGLPAQRDLELDFPGAETPVEMTGKAND</sequence>
<dbReference type="KEGG" id="amob:HG15A2_38600"/>
<proteinExistence type="predicted"/>
<evidence type="ECO:0000313" key="2">
    <source>
        <dbReference type="Proteomes" id="UP000319852"/>
    </source>
</evidence>
<protein>
    <submittedName>
        <fullName evidence="1">Uncharacterized protein</fullName>
    </submittedName>
</protein>
<name>A0A517N057_9BACT</name>
<dbReference type="EMBL" id="CP036263">
    <property type="protein sequence ID" value="QDT00522.1"/>
    <property type="molecule type" value="Genomic_DNA"/>
</dbReference>
<dbReference type="Proteomes" id="UP000319852">
    <property type="component" value="Chromosome"/>
</dbReference>
<gene>
    <name evidence="1" type="ORF">HG15A2_38600</name>
</gene>